<dbReference type="Pfam" id="PF00501">
    <property type="entry name" value="AMP-binding"/>
    <property type="match status" value="1"/>
</dbReference>
<dbReference type="PROSITE" id="PS00455">
    <property type="entry name" value="AMP_BINDING"/>
    <property type="match status" value="1"/>
</dbReference>
<dbReference type="SUPFAM" id="SSF56801">
    <property type="entry name" value="Acetyl-CoA synthetase-like"/>
    <property type="match status" value="1"/>
</dbReference>
<sequence length="590" mass="65202">MTSPPAPSDAPSRDGFNALAAYRAAFANPDRPLVFSYRIDPFKKLQCRTYTAGTIWELACRGATALRAHGLKAGDRQLHAFGNNHYLDLVYRLAALLVDTVPVTVNWQADTVERLCFKADLAEVGLVIHQRDFDETALAALRQHRPELPCLDAGSVADHEPLSESAWTPARDPDGARLVIFTSGTTGHPKGAVLTHANYRTNAATFDQFLEIPPGTGLAALVVNPMHHANASAMTDWCLRRDDGEIHLIERYTTDFWRVMARVGLRPGRIVAPMVSRHFDFLAELDATEKLPVSATHLRAGMARIDFLLGSAPVGPTTIKRMLDYAGKPPLVRFGSTETCLQVMGIPYRLDRAQVIALFERGWHFDNGRRVGYYIGRPHEGHTRVRVVKSLGDGNPDHWVDCKPGRPGYLVCSGGNVMAGYLAQPEATDAVLRSGWYSGFKDIGYYLIHPEDGERDFFWMSRESTMLIRGGANYAYDQINAELEAFIGDRFGLAESEFEVAVVGKRLHSEHEDDCIATLSLHGERARSRQREMAEALPGAMRGKVSKGALPSLVRFGPIPRNFKGAVQVPALMEAVEAWLEVSEGETRKG</sequence>
<dbReference type="EMBL" id="CP071793">
    <property type="protein sequence ID" value="QTD51684.1"/>
    <property type="molecule type" value="Genomic_DNA"/>
</dbReference>
<dbReference type="GO" id="GO:0031956">
    <property type="term" value="F:medium-chain fatty acid-CoA ligase activity"/>
    <property type="evidence" value="ECO:0007669"/>
    <property type="project" value="TreeGrafter"/>
</dbReference>
<dbReference type="InterPro" id="IPR042099">
    <property type="entry name" value="ANL_N_sf"/>
</dbReference>
<dbReference type="InterPro" id="IPR000873">
    <property type="entry name" value="AMP-dep_synth/lig_dom"/>
</dbReference>
<proteinExistence type="predicted"/>
<dbReference type="KEGG" id="scor:J3U87_04370"/>
<dbReference type="Proteomes" id="UP000663929">
    <property type="component" value="Chromosome"/>
</dbReference>
<accession>A0A8A4TR69</accession>
<evidence type="ECO:0000313" key="3">
    <source>
        <dbReference type="Proteomes" id="UP000663929"/>
    </source>
</evidence>
<feature type="domain" description="AMP-dependent synthetase/ligase" evidence="1">
    <location>
        <begin position="26"/>
        <end position="422"/>
    </location>
</feature>
<gene>
    <name evidence="2" type="ORF">J3U87_04370</name>
</gene>
<evidence type="ECO:0000313" key="2">
    <source>
        <dbReference type="EMBL" id="QTD51684.1"/>
    </source>
</evidence>
<protein>
    <submittedName>
        <fullName evidence="2">Acyl--CoA ligase</fullName>
    </submittedName>
</protein>
<dbReference type="Gene3D" id="3.40.50.12780">
    <property type="entry name" value="N-terminal domain of ligase-like"/>
    <property type="match status" value="1"/>
</dbReference>
<dbReference type="PANTHER" id="PTHR43201">
    <property type="entry name" value="ACYL-COA SYNTHETASE"/>
    <property type="match status" value="1"/>
</dbReference>
<evidence type="ECO:0000259" key="1">
    <source>
        <dbReference type="Pfam" id="PF00501"/>
    </source>
</evidence>
<name>A0A8A4TR69_SULCO</name>
<dbReference type="RefSeq" id="WP_237381810.1">
    <property type="nucleotide sequence ID" value="NZ_CP071793.1"/>
</dbReference>
<dbReference type="InterPro" id="IPR020845">
    <property type="entry name" value="AMP-binding_CS"/>
</dbReference>
<organism evidence="2 3">
    <name type="scientific">Sulfidibacter corallicola</name>
    <dbReference type="NCBI Taxonomy" id="2818388"/>
    <lineage>
        <taxon>Bacteria</taxon>
        <taxon>Pseudomonadati</taxon>
        <taxon>Acidobacteriota</taxon>
        <taxon>Holophagae</taxon>
        <taxon>Acanthopleuribacterales</taxon>
        <taxon>Acanthopleuribacteraceae</taxon>
        <taxon>Sulfidibacter</taxon>
    </lineage>
</organism>
<dbReference type="GO" id="GO:0006631">
    <property type="term" value="P:fatty acid metabolic process"/>
    <property type="evidence" value="ECO:0007669"/>
    <property type="project" value="TreeGrafter"/>
</dbReference>
<reference evidence="2" key="1">
    <citation type="submission" date="2021-03" db="EMBL/GenBank/DDBJ databases">
        <title>Acanthopleuribacteraceae sp. M133.</title>
        <authorList>
            <person name="Wang G."/>
        </authorList>
    </citation>
    <scope>NUCLEOTIDE SEQUENCE</scope>
    <source>
        <strain evidence="2">M133</strain>
    </source>
</reference>
<keyword evidence="2" id="KW-0436">Ligase</keyword>
<dbReference type="PANTHER" id="PTHR43201:SF32">
    <property type="entry name" value="2-SUCCINYLBENZOATE--COA LIGASE, CHLOROPLASTIC_PEROXISOMAL"/>
    <property type="match status" value="1"/>
</dbReference>
<keyword evidence="3" id="KW-1185">Reference proteome</keyword>
<dbReference type="AlphaFoldDB" id="A0A8A4TR69"/>